<dbReference type="Proteomes" id="UP000019140">
    <property type="component" value="Unassembled WGS sequence"/>
</dbReference>
<keyword evidence="3" id="KW-1185">Reference proteome</keyword>
<evidence type="ECO:0000256" key="1">
    <source>
        <dbReference type="SAM" id="Phobius"/>
    </source>
</evidence>
<organism evidence="2 3">
    <name type="scientific">Candidatus Entotheonella gemina</name>
    <dbReference type="NCBI Taxonomy" id="1429439"/>
    <lineage>
        <taxon>Bacteria</taxon>
        <taxon>Pseudomonadati</taxon>
        <taxon>Nitrospinota/Tectimicrobiota group</taxon>
        <taxon>Candidatus Tectimicrobiota</taxon>
        <taxon>Candidatus Entotheonellia</taxon>
        <taxon>Candidatus Entotheonellales</taxon>
        <taxon>Candidatus Entotheonellaceae</taxon>
        <taxon>Candidatus Entotheonella</taxon>
    </lineage>
</organism>
<evidence type="ECO:0000313" key="3">
    <source>
        <dbReference type="Proteomes" id="UP000019140"/>
    </source>
</evidence>
<comment type="caution">
    <text evidence="2">The sequence shown here is derived from an EMBL/GenBank/DDBJ whole genome shotgun (WGS) entry which is preliminary data.</text>
</comment>
<feature type="transmembrane region" description="Helical" evidence="1">
    <location>
        <begin position="12"/>
        <end position="33"/>
    </location>
</feature>
<keyword evidence="1" id="KW-1133">Transmembrane helix</keyword>
<dbReference type="EMBL" id="AZHX01001998">
    <property type="protein sequence ID" value="ETW97920.1"/>
    <property type="molecule type" value="Genomic_DNA"/>
</dbReference>
<keyword evidence="1" id="KW-0472">Membrane</keyword>
<dbReference type="Gene3D" id="1.10.575.10">
    <property type="entry name" value="P1 Nuclease"/>
    <property type="match status" value="1"/>
</dbReference>
<reference evidence="2 3" key="1">
    <citation type="journal article" date="2014" name="Nature">
        <title>An environmental bacterial taxon with a large and distinct metabolic repertoire.</title>
        <authorList>
            <person name="Wilson M.C."/>
            <person name="Mori T."/>
            <person name="Ruckert C."/>
            <person name="Uria A.R."/>
            <person name="Helf M.J."/>
            <person name="Takada K."/>
            <person name="Gernert C."/>
            <person name="Steffens U.A."/>
            <person name="Heycke N."/>
            <person name="Schmitt S."/>
            <person name="Rinke C."/>
            <person name="Helfrich E.J."/>
            <person name="Brachmann A.O."/>
            <person name="Gurgui C."/>
            <person name="Wakimoto T."/>
            <person name="Kracht M."/>
            <person name="Crusemann M."/>
            <person name="Hentschel U."/>
            <person name="Abe I."/>
            <person name="Matsunaga S."/>
            <person name="Kalinowski J."/>
            <person name="Takeyama H."/>
            <person name="Piel J."/>
        </authorList>
    </citation>
    <scope>NUCLEOTIDE SEQUENCE [LARGE SCALE GENOMIC DNA]</scope>
    <source>
        <strain evidence="3">TSY2</strain>
    </source>
</reference>
<dbReference type="SUPFAM" id="SSF48537">
    <property type="entry name" value="Phospholipase C/P1 nuclease"/>
    <property type="match status" value="1"/>
</dbReference>
<keyword evidence="1" id="KW-0812">Transmembrane</keyword>
<dbReference type="InterPro" id="IPR008947">
    <property type="entry name" value="PLipase_C/P1_nuclease_dom_sf"/>
</dbReference>
<evidence type="ECO:0000313" key="2">
    <source>
        <dbReference type="EMBL" id="ETW97920.1"/>
    </source>
</evidence>
<dbReference type="HOGENOM" id="CLU_793857_0_0_7"/>
<sequence>MKSSIIEKIFSIKVILYLFCMGIIHFFSLFLYLHNIAWAHEEKTVHSGLTNCSFAIQIPSSSFYSKKHLSSKSDARQGSVDEDKRLRFFGHFYNPETGKGLKHSPLGPATVRAEKIWHEALSRYRAGQLQKTDGAFHSLGRVLHLLQDMTSPAHVHDDKHGDGDDFEDWGLKHFPNYNCPDVKPKFASARTASAFVHDLASLTYNMTAYQAELDEVEGGQPASELAQMFPTLHRVDVDFGSVDYWEIDNIGSFGKLGLNEWWIVDEKQVKDHQGRDRTQRIRGLAYIENAGGNGDQELIPQVFDDKPNTAKKSLLQLYGDYLYPETVAYGAGLLQLFAEEVATVKAQKE</sequence>
<accession>W4LJP5</accession>
<protein>
    <submittedName>
        <fullName evidence="2">Uncharacterized protein</fullName>
    </submittedName>
</protein>
<proteinExistence type="predicted"/>
<gene>
    <name evidence="2" type="ORF">ETSY2_43680</name>
</gene>
<name>W4LJP5_9BACT</name>
<dbReference type="GO" id="GO:0016788">
    <property type="term" value="F:hydrolase activity, acting on ester bonds"/>
    <property type="evidence" value="ECO:0007669"/>
    <property type="project" value="InterPro"/>
</dbReference>
<dbReference type="AlphaFoldDB" id="W4LJP5"/>